<dbReference type="Proteomes" id="UP000302163">
    <property type="component" value="Chromosome"/>
</dbReference>
<keyword evidence="2" id="KW-0813">Transport</keyword>
<sequence length="147" mass="16484">MLTTWLPEENIQFVDAVNDWKQAINLSAAPLLKSRAITEQYLEAILKSHQELGPYYVLAPGLAMPHARPEQGVIKNGLSLLHIKEGVSFDARENDPIYVVIMLCALSGDEHIRMISALAEVFSDEMRLEGLLKAETMHDIQCVITNR</sequence>
<dbReference type="OrthoDB" id="1634238at2"/>
<evidence type="ECO:0000256" key="4">
    <source>
        <dbReference type="ARBA" id="ARBA00022679"/>
    </source>
</evidence>
<dbReference type="EMBL" id="CP040428">
    <property type="protein sequence ID" value="QCT21544.1"/>
    <property type="molecule type" value="Genomic_DNA"/>
</dbReference>
<evidence type="ECO:0000313" key="8">
    <source>
        <dbReference type="EMBL" id="QCT21544.1"/>
    </source>
</evidence>
<dbReference type="PROSITE" id="PS00372">
    <property type="entry name" value="PTS_EIIA_TYPE_2_HIS"/>
    <property type="match status" value="1"/>
</dbReference>
<dbReference type="Pfam" id="PF00359">
    <property type="entry name" value="PTS_EIIA_2"/>
    <property type="match status" value="1"/>
</dbReference>
<dbReference type="PANTHER" id="PTHR36203">
    <property type="entry name" value="ASCORBATE-SPECIFIC PTS SYSTEM EIIA COMPONENT"/>
    <property type="match status" value="1"/>
</dbReference>
<dbReference type="InterPro" id="IPR051351">
    <property type="entry name" value="Ascorbate-PTS_EIIA_comp"/>
</dbReference>
<dbReference type="GO" id="GO:0005737">
    <property type="term" value="C:cytoplasm"/>
    <property type="evidence" value="ECO:0007669"/>
    <property type="project" value="UniProtKB-SubCell"/>
</dbReference>
<dbReference type="AlphaFoldDB" id="A0A4P8YP71"/>
<evidence type="ECO:0000256" key="1">
    <source>
        <dbReference type="ARBA" id="ARBA00004496"/>
    </source>
</evidence>
<protein>
    <submittedName>
        <fullName evidence="8">PTS mannitol transporter subunit IIA</fullName>
    </submittedName>
</protein>
<evidence type="ECO:0000259" key="7">
    <source>
        <dbReference type="PROSITE" id="PS51094"/>
    </source>
</evidence>
<dbReference type="KEGG" id="izh:FEM41_18745"/>
<dbReference type="RefSeq" id="WP_138097700.1">
    <property type="nucleotide sequence ID" value="NZ_CP040428.1"/>
</dbReference>
<dbReference type="PROSITE" id="PS51094">
    <property type="entry name" value="PTS_EIIA_TYPE_2"/>
    <property type="match status" value="1"/>
</dbReference>
<reference evidence="8 9" key="1">
    <citation type="submission" date="2019-05" db="EMBL/GenBank/DDBJ databases">
        <title>Complete genome sequence of Izhakiella calystegiae KSNA2, an endophyte isolated from beach morning glory (Calystegia soldanella).</title>
        <authorList>
            <person name="Jiang L."/>
            <person name="Jeong J.C."/>
            <person name="Kim C.Y."/>
            <person name="Kim D.H."/>
            <person name="Kim S.W."/>
            <person name="Lee j."/>
        </authorList>
    </citation>
    <scope>NUCLEOTIDE SEQUENCE [LARGE SCALE GENOMIC DNA]</scope>
    <source>
        <strain evidence="8 9">KSNA2</strain>
    </source>
</reference>
<organism evidence="8 9">
    <name type="scientific">Jejubacter calystegiae</name>
    <dbReference type="NCBI Taxonomy" id="2579935"/>
    <lineage>
        <taxon>Bacteria</taxon>
        <taxon>Pseudomonadati</taxon>
        <taxon>Pseudomonadota</taxon>
        <taxon>Gammaproteobacteria</taxon>
        <taxon>Enterobacterales</taxon>
        <taxon>Enterobacteriaceae</taxon>
        <taxon>Jejubacter</taxon>
    </lineage>
</organism>
<name>A0A4P8YP71_9ENTR</name>
<evidence type="ECO:0000256" key="3">
    <source>
        <dbReference type="ARBA" id="ARBA00022490"/>
    </source>
</evidence>
<dbReference type="Gene3D" id="3.40.930.10">
    <property type="entry name" value="Mannitol-specific EII, Chain A"/>
    <property type="match status" value="1"/>
</dbReference>
<evidence type="ECO:0000313" key="9">
    <source>
        <dbReference type="Proteomes" id="UP000302163"/>
    </source>
</evidence>
<dbReference type="GO" id="GO:0009401">
    <property type="term" value="P:phosphoenolpyruvate-dependent sugar phosphotransferase system"/>
    <property type="evidence" value="ECO:0007669"/>
    <property type="project" value="UniProtKB-KW"/>
</dbReference>
<proteinExistence type="predicted"/>
<keyword evidence="4" id="KW-0808">Transferase</keyword>
<comment type="subcellular location">
    <subcellularLocation>
        <location evidence="1">Cytoplasm</location>
    </subcellularLocation>
</comment>
<gene>
    <name evidence="8" type="primary">cmtB</name>
    <name evidence="8" type="ORF">FEM41_18745</name>
</gene>
<dbReference type="CDD" id="cd00211">
    <property type="entry name" value="PTS_IIA_fru"/>
    <property type="match status" value="1"/>
</dbReference>
<dbReference type="PANTHER" id="PTHR36203:SF4">
    <property type="entry name" value="MANNITOL-SPECIFIC CRYPTIC PHOSPHOTRANSFERASE ENZYME IIA COMPONENT"/>
    <property type="match status" value="1"/>
</dbReference>
<dbReference type="InterPro" id="IPR002178">
    <property type="entry name" value="PTS_EIIA_type-2_dom"/>
</dbReference>
<keyword evidence="5" id="KW-0598">Phosphotransferase system</keyword>
<evidence type="ECO:0000256" key="6">
    <source>
        <dbReference type="ARBA" id="ARBA00022777"/>
    </source>
</evidence>
<dbReference type="GO" id="GO:0016301">
    <property type="term" value="F:kinase activity"/>
    <property type="evidence" value="ECO:0007669"/>
    <property type="project" value="UniProtKB-KW"/>
</dbReference>
<keyword evidence="9" id="KW-1185">Reference proteome</keyword>
<keyword evidence="6" id="KW-0418">Kinase</keyword>
<feature type="domain" description="PTS EIIA type-2" evidence="7">
    <location>
        <begin position="4"/>
        <end position="147"/>
    </location>
</feature>
<keyword evidence="3" id="KW-0963">Cytoplasm</keyword>
<evidence type="ECO:0000256" key="5">
    <source>
        <dbReference type="ARBA" id="ARBA00022683"/>
    </source>
</evidence>
<dbReference type="SUPFAM" id="SSF55804">
    <property type="entry name" value="Phoshotransferase/anion transport protein"/>
    <property type="match status" value="1"/>
</dbReference>
<evidence type="ECO:0000256" key="2">
    <source>
        <dbReference type="ARBA" id="ARBA00022448"/>
    </source>
</evidence>
<dbReference type="InterPro" id="IPR016152">
    <property type="entry name" value="PTrfase/Anion_transptr"/>
</dbReference>
<accession>A0A4P8YP71</accession>